<sequence>MKGSDLPITKGHITAPKNKCERTPSAIIITSLPSSFSLFLLLPSFLLLLLLPLPFLLFCGQLSETHFPSPPSLIDLCRLQKKRNRKFQRLDILVLSKV</sequence>
<keyword evidence="1" id="KW-0472">Membrane</keyword>
<feature type="transmembrane region" description="Helical" evidence="1">
    <location>
        <begin position="38"/>
        <end position="59"/>
    </location>
</feature>
<evidence type="ECO:0000313" key="2">
    <source>
        <dbReference type="EMBL" id="KAK4275860.1"/>
    </source>
</evidence>
<evidence type="ECO:0000256" key="1">
    <source>
        <dbReference type="SAM" id="Phobius"/>
    </source>
</evidence>
<accession>A0AAE1MT02</accession>
<name>A0AAE1MT02_9FABA</name>
<keyword evidence="1" id="KW-0812">Transmembrane</keyword>
<keyword evidence="3" id="KW-1185">Reference proteome</keyword>
<evidence type="ECO:0000313" key="3">
    <source>
        <dbReference type="Proteomes" id="UP001293593"/>
    </source>
</evidence>
<protein>
    <recommendedName>
        <fullName evidence="4">Transmembrane protein</fullName>
    </recommendedName>
</protein>
<dbReference type="AlphaFoldDB" id="A0AAE1MT02"/>
<proteinExistence type="predicted"/>
<keyword evidence="1" id="KW-1133">Transmembrane helix</keyword>
<comment type="caution">
    <text evidence="2">The sequence shown here is derived from an EMBL/GenBank/DDBJ whole genome shotgun (WGS) entry which is preliminary data.</text>
</comment>
<organism evidence="2 3">
    <name type="scientific">Acacia crassicarpa</name>
    <name type="common">northern wattle</name>
    <dbReference type="NCBI Taxonomy" id="499986"/>
    <lineage>
        <taxon>Eukaryota</taxon>
        <taxon>Viridiplantae</taxon>
        <taxon>Streptophyta</taxon>
        <taxon>Embryophyta</taxon>
        <taxon>Tracheophyta</taxon>
        <taxon>Spermatophyta</taxon>
        <taxon>Magnoliopsida</taxon>
        <taxon>eudicotyledons</taxon>
        <taxon>Gunneridae</taxon>
        <taxon>Pentapetalae</taxon>
        <taxon>rosids</taxon>
        <taxon>fabids</taxon>
        <taxon>Fabales</taxon>
        <taxon>Fabaceae</taxon>
        <taxon>Caesalpinioideae</taxon>
        <taxon>mimosoid clade</taxon>
        <taxon>Acacieae</taxon>
        <taxon>Acacia</taxon>
    </lineage>
</organism>
<dbReference type="Proteomes" id="UP001293593">
    <property type="component" value="Unassembled WGS sequence"/>
</dbReference>
<gene>
    <name evidence="2" type="ORF">QN277_018874</name>
</gene>
<dbReference type="EMBL" id="JAWXYG010000004">
    <property type="protein sequence ID" value="KAK4275860.1"/>
    <property type="molecule type" value="Genomic_DNA"/>
</dbReference>
<reference evidence="2" key="1">
    <citation type="submission" date="2023-10" db="EMBL/GenBank/DDBJ databases">
        <title>Chromosome-level genome of the transformable northern wattle, Acacia crassicarpa.</title>
        <authorList>
            <person name="Massaro I."/>
            <person name="Sinha N.R."/>
            <person name="Poethig S."/>
            <person name="Leichty A.R."/>
        </authorList>
    </citation>
    <scope>NUCLEOTIDE SEQUENCE</scope>
    <source>
        <strain evidence="2">Acra3RX</strain>
        <tissue evidence="2">Leaf</tissue>
    </source>
</reference>
<evidence type="ECO:0008006" key="4">
    <source>
        <dbReference type="Google" id="ProtNLM"/>
    </source>
</evidence>